<evidence type="ECO:0000259" key="5">
    <source>
        <dbReference type="Pfam" id="PF24520"/>
    </source>
</evidence>
<dbReference type="Pfam" id="PF10493">
    <property type="entry name" value="Rod_C"/>
    <property type="match status" value="1"/>
</dbReference>
<dbReference type="KEGG" id="pmrn:116947302"/>
<dbReference type="InterPro" id="IPR036322">
    <property type="entry name" value="WD40_repeat_dom_sf"/>
</dbReference>
<feature type="domain" description="KNTC1 third ARM-repeats" evidence="3">
    <location>
        <begin position="1351"/>
        <end position="1577"/>
    </location>
</feature>
<dbReference type="CTD" id="9735"/>
<keyword evidence="6" id="KW-1185">Reference proteome</keyword>
<evidence type="ECO:0000259" key="1">
    <source>
        <dbReference type="Pfam" id="PF10493"/>
    </source>
</evidence>
<dbReference type="GO" id="GO:0007094">
    <property type="term" value="P:mitotic spindle assembly checkpoint signaling"/>
    <property type="evidence" value="ECO:0007669"/>
    <property type="project" value="TreeGrafter"/>
</dbReference>
<evidence type="ECO:0000259" key="4">
    <source>
        <dbReference type="Pfam" id="PF24516"/>
    </source>
</evidence>
<dbReference type="InterPro" id="IPR052802">
    <property type="entry name" value="KNTC1"/>
</dbReference>
<feature type="domain" description="RZZ complex subunit KNTC1/ROD C-terminal" evidence="1">
    <location>
        <begin position="1622"/>
        <end position="2198"/>
    </location>
</feature>
<dbReference type="Pfam" id="PF24516">
    <property type="entry name" value="ARM_KNTC1_2nd"/>
    <property type="match status" value="1"/>
</dbReference>
<reference evidence="7" key="1">
    <citation type="submission" date="2025-08" db="UniProtKB">
        <authorList>
            <consortium name="RefSeq"/>
        </authorList>
    </citation>
    <scope>IDENTIFICATION</scope>
    <source>
        <tissue evidence="7">Sperm</tissue>
    </source>
</reference>
<dbReference type="Pfam" id="PF24515">
    <property type="entry name" value="ARM_KNTC1_3rd"/>
    <property type="match status" value="1"/>
</dbReference>
<dbReference type="GO" id="GO:1903394">
    <property type="term" value="P:protein localization to kinetochore involved in kinetochore assembly"/>
    <property type="evidence" value="ECO:0007669"/>
    <property type="project" value="TreeGrafter"/>
</dbReference>
<dbReference type="InterPro" id="IPR055405">
    <property type="entry name" value="ARM_KNTC1_3rd"/>
</dbReference>
<name>A0AAJ7X265_PETMA</name>
<accession>A0AAJ7X265</accession>
<sequence length="2281" mass="255719">MWTEVEFLSEEQSGTRLGCGSSQERGNALYQIDTLLKVSPSEKVLTSPRVWLQSSSAGFILAVDSTVTLFSRNKLSLILQLQFDSPVDVVGLCQRGHFLVVGESSGLLNLIHVASQRKLMTKSLLQGDPLNGNGLYIDLILEPDPSQNDAYHMFLLSRKGFLWVSNLQLEKLQEALETANMTTAKECQEKMNIKFISTQDVHTDYNSHGLVILLDGSPHLIIAGKGDMVLSEWKLHTAAQQASMLRAVDGHFVNGTGIQKCLGFNNFIFTLDNNHTLSMWDVYSLVLVWQWPPISVEDFGLVTDGDLNSAKMSSLKLVIMTTPSEEKVRFLQVFSLPAMEQLYSLEVTNHSFLARAAITQEAIYLLEGMYDGGSRHPDGAVSMLVLRQLTEALPENRLSRLLYMQQFEEAEKFAIHFHLDVEVVYNVKVTVLLQELTLVSPSSKNVAYRAQLATQARATLEKIQDDSAVVRYCLDTCWPSFDVAVEVLSYCKSRIRKGSALVKNELMTEVLQVQDRLMTFHGAFGANNFSGPQWLSFKLTDLFTQVLEQLEQENLASAQFIWLRHQVEIEKELDCVRLKQLLAAVPRVIPSCSLLPWLATLLVPCVRRCIPGGQKILAKWLDQRARSLELTEKQHWPENGLQIAEVFFTAGISPTQLDPFSAQIILSQSEFECKEVQQLQALVHSIQELLALHRKYSCPLSLSNFEKETRTTIVFRMLDQVAAPQLVAPTLERVVRPYLQERGLAYDTLLLHYIKDLLERCSSRSMSLFETAWEAKAMAVVACMSDTDLIFDAVLQIMYKVVVPWSPAVQQLVQEHMQMQHPKVKLLQDSYRMMEMKMLLRRYGIRNFNLSNDKQADTLVRCILHQDLPSSFEDALKVTKSYMLPLGQTYLHRAHQLLVSDRIEECVELLQSLPLDDAMVTGQRLLQRVELELQSPFKRTHERKAKLKKLTECCIPILKFLILHTENVFKLKELNVNLNTFQSIYKLQHKFGIYLSCEEYECSAGHSTLRAHFSAAFAESDHLPSDGATHGPPQAPQSASKLGVVSCRGVSEGGEGSEASEHCPQNIVELQELAALLGVGRHDLARELAGHALSAGKVQKAIDICRGELDGTLSPRASAELAFWVVQQLSTMLENDEHMEVPPTLNLPAEMHTLCQFATTYCHPDILLDCLELSKNTRIALAIYEQCQTEDYGFVAKDLAGADKDPYQEWTFEEYFREDAIVLDPVQTLPVVYELTALVGPRKHGKRFPLDCTALALRSQGSSGKSGAETSEVMQVYTPLVALLHSLREASQLQLALMTVLRHFAACHQHIFTNIVSKAVATRLHGQQWYDEQKTLLFTLTNTVMDIIKPIALALVHKVLNSRAVDKSLALSYCLMLHPDVAFEKLWSLVKNAQHNYPRILSMAVVGGWLAEMQSSPDQAKLFAQLYTDAQWGVKLSRLGVAFHSVFCMPHATKGNLIPALVSSPNLDSDLLLQYCSEYNLESDAALQQYIETLLLPPPCQSGDLVPAAAAPPLLGADEGGDAAEEERRKAEQARRIGKAFAVIPCLSKQDDFVLNLTAKLHKLSPYDYNGIEVILKAMQVANSDIMHINVEQALELLRHLNSYRRISPPGKLEEQGWTLQIAPLAATRLPFHLLPFNPQNFWTVITPELSEDTLPTLVLIAKLLKMPMDKLYLSTIKHVFEKSLKPKILHRSLERTNATAAAIARAQATRVAPYRTSASSSCLTIDKEAMDTVQKLYSYVLAIQNPEWANAIASCIAHELPSGPEKVHVLNLCIILARRWLSSIPKGEEGKNDTANACKLLEKMTLQYRRTATENCLNNHGLSSRNTLSMLSTPAKLIVCLYDHASILERAANPMLGDYPDIHAAVNEIGEVNKTDVRKIRVMLLQQWLNPPSDASEQWGLDGGVQSSDLHTDSSLAKIMYLLQTLPLDYSTRGLITIANGQSMSDAKVTYRQRARALHCLLRLADAPTIESITKQPLEKVRSDLRSYLYLAQFEALSIPYTVDSFHNSSKEGLIKGLWKNHNHEPRAVRLVAELSLDFGVYDLQLWSGVLQKLLAFNMIDYLRVVLVRITPITSLWQVPNFAKTWRSVISTPLIEASCPLTPKQKDDCHHSFLLLLRCPVLADLDLLAIGKMFSLLGQLAFTLGSLLLVPVSQKRTLQLQGFLSSCCLDTLLTQVSEDVDKTEFSGLALQLRNVVLSHVFEKSKFERLLGSAHWSLVLDYAASVETIPRSLLAFLYQNGRRSKAVELLDHRIRRGDALDSSHSPEDLLKEVLEDHSLKV</sequence>
<dbReference type="InterPro" id="IPR019527">
    <property type="entry name" value="RZZ-complex_KNTC1/ROD_C"/>
</dbReference>
<dbReference type="InterPro" id="IPR055403">
    <property type="entry name" value="ARM_KNTC1_1st"/>
</dbReference>
<dbReference type="InterPro" id="IPR055404">
    <property type="entry name" value="ARM_KNTC1_2nd"/>
</dbReference>
<evidence type="ECO:0000259" key="3">
    <source>
        <dbReference type="Pfam" id="PF24515"/>
    </source>
</evidence>
<dbReference type="GO" id="GO:0031267">
    <property type="term" value="F:small GTPase binding"/>
    <property type="evidence" value="ECO:0007669"/>
    <property type="project" value="TreeGrafter"/>
</dbReference>
<evidence type="ECO:0000259" key="2">
    <source>
        <dbReference type="Pfam" id="PF24506"/>
    </source>
</evidence>
<dbReference type="Pfam" id="PF24520">
    <property type="entry name" value="ARM_KNTC1_1st"/>
    <property type="match status" value="1"/>
</dbReference>
<dbReference type="GO" id="GO:0005828">
    <property type="term" value="C:kinetochore microtubule"/>
    <property type="evidence" value="ECO:0007669"/>
    <property type="project" value="TreeGrafter"/>
</dbReference>
<dbReference type="RefSeq" id="XP_032818764.1">
    <property type="nucleotide sequence ID" value="XM_032962873.1"/>
</dbReference>
<dbReference type="PANTHER" id="PTHR15688">
    <property type="entry name" value="KINETOCHORE-ASSOCIATED PROTEIN 1"/>
    <property type="match status" value="1"/>
</dbReference>
<feature type="domain" description="KNTC1 first ARM-repeats" evidence="5">
    <location>
        <begin position="400"/>
        <end position="641"/>
    </location>
</feature>
<dbReference type="GO" id="GO:0000070">
    <property type="term" value="P:mitotic sister chromatid segregation"/>
    <property type="evidence" value="ECO:0007669"/>
    <property type="project" value="TreeGrafter"/>
</dbReference>
<dbReference type="Proteomes" id="UP001318040">
    <property type="component" value="Chromosome 29"/>
</dbReference>
<feature type="domain" description="KNTC1 second ARM-repeats" evidence="4">
    <location>
        <begin position="749"/>
        <end position="913"/>
    </location>
</feature>
<dbReference type="GO" id="GO:0005737">
    <property type="term" value="C:cytoplasm"/>
    <property type="evidence" value="ECO:0007669"/>
    <property type="project" value="TreeGrafter"/>
</dbReference>
<protein>
    <submittedName>
        <fullName evidence="7">Kinetochore-associated protein 1 isoform X1</fullName>
    </submittedName>
</protein>
<proteinExistence type="predicted"/>
<dbReference type="GO" id="GO:1990423">
    <property type="term" value="C:RZZ complex"/>
    <property type="evidence" value="ECO:0007669"/>
    <property type="project" value="TreeGrafter"/>
</dbReference>
<dbReference type="SUPFAM" id="SSF50978">
    <property type="entry name" value="WD40 repeat-like"/>
    <property type="match status" value="1"/>
</dbReference>
<dbReference type="Pfam" id="PF24506">
    <property type="entry name" value="KNTC1_N"/>
    <property type="match status" value="1"/>
</dbReference>
<feature type="domain" description="KNTC1 N-terminal" evidence="2">
    <location>
        <begin position="19"/>
        <end position="391"/>
    </location>
</feature>
<evidence type="ECO:0000313" key="6">
    <source>
        <dbReference type="Proteomes" id="UP001318040"/>
    </source>
</evidence>
<evidence type="ECO:0000313" key="7">
    <source>
        <dbReference type="RefSeq" id="XP_032818764.1"/>
    </source>
</evidence>
<dbReference type="InterPro" id="IPR055402">
    <property type="entry name" value="KNTC1_N"/>
</dbReference>
<gene>
    <name evidence="7" type="primary">KNTC1</name>
</gene>
<dbReference type="PANTHER" id="PTHR15688:SF1">
    <property type="entry name" value="KINETOCHORE-ASSOCIATED PROTEIN 1"/>
    <property type="match status" value="1"/>
</dbReference>
<organism evidence="6 7">
    <name type="scientific">Petromyzon marinus</name>
    <name type="common">Sea lamprey</name>
    <dbReference type="NCBI Taxonomy" id="7757"/>
    <lineage>
        <taxon>Eukaryota</taxon>
        <taxon>Metazoa</taxon>
        <taxon>Chordata</taxon>
        <taxon>Craniata</taxon>
        <taxon>Vertebrata</taxon>
        <taxon>Cyclostomata</taxon>
        <taxon>Hyperoartia</taxon>
        <taxon>Petromyzontiformes</taxon>
        <taxon>Petromyzontidae</taxon>
        <taxon>Petromyzon</taxon>
    </lineage>
</organism>